<reference evidence="6" key="1">
    <citation type="submission" date="2013-08" db="EMBL/GenBank/DDBJ databases">
        <authorList>
            <person name="Mendez C."/>
            <person name="Richter M."/>
            <person name="Ferrer M."/>
            <person name="Sanchez J."/>
        </authorList>
    </citation>
    <scope>NUCLEOTIDE SEQUENCE</scope>
</reference>
<dbReference type="PANTHER" id="PTHR43470">
    <property type="entry name" value="PHOSPHATE TRANSPORT SYSTEM PERMEASE PROTEIN PSTA-RELATED"/>
    <property type="match status" value="1"/>
</dbReference>
<name>T1D6W8_9ZZZZ</name>
<dbReference type="PANTHER" id="PTHR43470:SF5">
    <property type="entry name" value="PHOSPHATE TRANSPORT SYSTEM PERMEASE PROTEIN PSTA"/>
    <property type="match status" value="1"/>
</dbReference>
<dbReference type="InterPro" id="IPR035906">
    <property type="entry name" value="MetI-like_sf"/>
</dbReference>
<dbReference type="EMBL" id="AUZX01001851">
    <property type="protein sequence ID" value="EQD78015.1"/>
    <property type="molecule type" value="Genomic_DNA"/>
</dbReference>
<comment type="subcellular location">
    <subcellularLocation>
        <location evidence="1">Membrane</location>
        <topology evidence="1">Multi-pass membrane protein</topology>
    </subcellularLocation>
</comment>
<accession>T1D6W8</accession>
<comment type="caution">
    <text evidence="6">The sequence shown here is derived from an EMBL/GenBank/DDBJ whole genome shotgun (WGS) entry which is preliminary data.</text>
</comment>
<evidence type="ECO:0000256" key="5">
    <source>
        <dbReference type="SAM" id="Phobius"/>
    </source>
</evidence>
<dbReference type="SUPFAM" id="SSF161098">
    <property type="entry name" value="MetI-like"/>
    <property type="match status" value="1"/>
</dbReference>
<dbReference type="AlphaFoldDB" id="T1D6W8"/>
<feature type="transmembrane region" description="Helical" evidence="5">
    <location>
        <begin position="82"/>
        <end position="103"/>
    </location>
</feature>
<evidence type="ECO:0000313" key="6">
    <source>
        <dbReference type="EMBL" id="EQD78015.1"/>
    </source>
</evidence>
<keyword evidence="3 5" id="KW-1133">Transmembrane helix</keyword>
<protein>
    <submittedName>
        <fullName evidence="6">Phosphate ABC transporter, permease protein PstA</fullName>
    </submittedName>
</protein>
<dbReference type="GO" id="GO:0016020">
    <property type="term" value="C:membrane"/>
    <property type="evidence" value="ECO:0007669"/>
    <property type="project" value="UniProtKB-SubCell"/>
</dbReference>
<evidence type="ECO:0000256" key="3">
    <source>
        <dbReference type="ARBA" id="ARBA00022989"/>
    </source>
</evidence>
<keyword evidence="2 5" id="KW-0812">Transmembrane</keyword>
<organism evidence="6">
    <name type="scientific">mine drainage metagenome</name>
    <dbReference type="NCBI Taxonomy" id="410659"/>
    <lineage>
        <taxon>unclassified sequences</taxon>
        <taxon>metagenomes</taxon>
        <taxon>ecological metagenomes</taxon>
    </lineage>
</organism>
<evidence type="ECO:0000256" key="4">
    <source>
        <dbReference type="ARBA" id="ARBA00023136"/>
    </source>
</evidence>
<proteinExistence type="predicted"/>
<keyword evidence="4 5" id="KW-0472">Membrane</keyword>
<evidence type="ECO:0000256" key="1">
    <source>
        <dbReference type="ARBA" id="ARBA00004141"/>
    </source>
</evidence>
<sequence length="116" mass="12975">MIGATKTIWVLAADDVNLFVKHPHQRKQPFYQRQLGAQKTAWVDQFIAGHKVRQRLNTRFFTGGDSREPEQAGILGAVVGSLYTMLITLLLAFPIGIATAIYLQEFAVKSRLLSFA</sequence>
<gene>
    <name evidence="6" type="ORF">B1A_02493</name>
</gene>
<reference evidence="6" key="2">
    <citation type="journal article" date="2014" name="ISME J.">
        <title>Microbial stratification in low pH oxic and suboxic macroscopic growths along an acid mine drainage.</title>
        <authorList>
            <person name="Mendez-Garcia C."/>
            <person name="Mesa V."/>
            <person name="Sprenger R.R."/>
            <person name="Richter M."/>
            <person name="Diez M.S."/>
            <person name="Solano J."/>
            <person name="Bargiela R."/>
            <person name="Golyshina O.V."/>
            <person name="Manteca A."/>
            <person name="Ramos J.L."/>
            <person name="Gallego J.R."/>
            <person name="Llorente I."/>
            <person name="Martins Dos Santos V.A."/>
            <person name="Jensen O.N."/>
            <person name="Pelaez A.I."/>
            <person name="Sanchez J."/>
            <person name="Ferrer M."/>
        </authorList>
    </citation>
    <scope>NUCLEOTIDE SEQUENCE</scope>
</reference>
<evidence type="ECO:0000256" key="2">
    <source>
        <dbReference type="ARBA" id="ARBA00022692"/>
    </source>
</evidence>